<dbReference type="Proteomes" id="UP000255541">
    <property type="component" value="Unassembled WGS sequence"/>
</dbReference>
<accession>A0A7Z6QSM4</accession>
<evidence type="ECO:0000313" key="1">
    <source>
        <dbReference type="EMBL" id="RDS93182.1"/>
    </source>
</evidence>
<gene>
    <name evidence="1" type="ORF">DL347_02670</name>
</gene>
<comment type="caution">
    <text evidence="1">The sequence shown here is derived from an EMBL/GenBank/DDBJ whole genome shotgun (WGS) entry which is preliminary data.</text>
</comment>
<organism evidence="1 2">
    <name type="scientific">Pseudomonas fluorescens</name>
    <dbReference type="NCBI Taxonomy" id="294"/>
    <lineage>
        <taxon>Bacteria</taxon>
        <taxon>Pseudomonadati</taxon>
        <taxon>Pseudomonadota</taxon>
        <taxon>Gammaproteobacteria</taxon>
        <taxon>Pseudomonadales</taxon>
        <taxon>Pseudomonadaceae</taxon>
        <taxon>Pseudomonas</taxon>
    </lineage>
</organism>
<protein>
    <submittedName>
        <fullName evidence="1">Uncharacterized protein</fullName>
    </submittedName>
</protein>
<sequence>MRQKWRELYATAVAYLIDRFMSELPSLPDSWKAELSRLESVLVWTESFPEDYDFPMPVMVSHAADYANDEQKLRNYAQQVIAARLMHFTFVTSYKVNHLLKMYLDGFSSRNFYSMLFAARSMIEVFAVVFDLFDHMKQNRGDHAERYLDRVISIDKALINATSGNRLDLLKEVVATAMPSKLRESSEDDMVTIQAKNIMTRIDRSSKKSSYTECRRDYDRLSEYVHPNIGQNAVLCWPSPKNEKWVRISRSSGYSLASAFRASILPTQQAAEAILREISSMGFPFGTPVSAQKP</sequence>
<dbReference type="EMBL" id="QRBA01000001">
    <property type="protein sequence ID" value="RDS93182.1"/>
    <property type="molecule type" value="Genomic_DNA"/>
</dbReference>
<dbReference type="AlphaFoldDB" id="A0A7Z6QSM4"/>
<name>A0A7Z6QSM4_PSEFL</name>
<evidence type="ECO:0000313" key="2">
    <source>
        <dbReference type="Proteomes" id="UP000255541"/>
    </source>
</evidence>
<reference evidence="1 2" key="1">
    <citation type="submission" date="2018-07" db="EMBL/GenBank/DDBJ databases">
        <title>Draft Genome Sequence of Pseudomonas fluorescens AHK-1 associated with canker disease of kiwifruit.</title>
        <authorList>
            <person name="Wu Z."/>
        </authorList>
    </citation>
    <scope>NUCLEOTIDE SEQUENCE [LARGE SCALE GENOMIC DNA]</scope>
    <source>
        <strain evidence="1 2">AHK-1</strain>
    </source>
</reference>
<proteinExistence type="predicted"/>